<sequence length="150" mass="15866">MAAGHGWSKFSDPPASVGTAAIRPFWAQQSSAAGVSPAVTDHALTSYSLIQQPRSADPVTVPFTSADPVTVPELATVPDPATAPDTATTDQAVHDNFSGEVARSAHDQLTPKPPDTQHVKFKETVAELAVNKSLSKSALKKVRKQLRDKN</sequence>
<dbReference type="EMBL" id="JACTNZ010000007">
    <property type="protein sequence ID" value="KAG5540739.1"/>
    <property type="molecule type" value="Genomic_DNA"/>
</dbReference>
<reference evidence="1" key="1">
    <citation type="submission" date="2020-08" db="EMBL/GenBank/DDBJ databases">
        <title>Plant Genome Project.</title>
        <authorList>
            <person name="Zhang R.-G."/>
        </authorList>
    </citation>
    <scope>NUCLEOTIDE SEQUENCE</scope>
    <source>
        <strain evidence="1">WSP0</strain>
        <tissue evidence="1">Leaf</tissue>
    </source>
</reference>
<keyword evidence="2" id="KW-1185">Reference proteome</keyword>
<evidence type="ECO:0000313" key="2">
    <source>
        <dbReference type="Proteomes" id="UP000823749"/>
    </source>
</evidence>
<organism evidence="1 2">
    <name type="scientific">Rhododendron griersonianum</name>
    <dbReference type="NCBI Taxonomy" id="479676"/>
    <lineage>
        <taxon>Eukaryota</taxon>
        <taxon>Viridiplantae</taxon>
        <taxon>Streptophyta</taxon>
        <taxon>Embryophyta</taxon>
        <taxon>Tracheophyta</taxon>
        <taxon>Spermatophyta</taxon>
        <taxon>Magnoliopsida</taxon>
        <taxon>eudicotyledons</taxon>
        <taxon>Gunneridae</taxon>
        <taxon>Pentapetalae</taxon>
        <taxon>asterids</taxon>
        <taxon>Ericales</taxon>
        <taxon>Ericaceae</taxon>
        <taxon>Ericoideae</taxon>
        <taxon>Rhodoreae</taxon>
        <taxon>Rhododendron</taxon>
    </lineage>
</organism>
<name>A0AAV6JQA2_9ERIC</name>
<proteinExistence type="predicted"/>
<dbReference type="AlphaFoldDB" id="A0AAV6JQA2"/>
<gene>
    <name evidence="1" type="ORF">RHGRI_020842</name>
</gene>
<comment type="caution">
    <text evidence="1">The sequence shown here is derived from an EMBL/GenBank/DDBJ whole genome shotgun (WGS) entry which is preliminary data.</text>
</comment>
<protein>
    <submittedName>
        <fullName evidence="1">Uncharacterized protein</fullName>
    </submittedName>
</protein>
<dbReference type="Proteomes" id="UP000823749">
    <property type="component" value="Chromosome 7"/>
</dbReference>
<accession>A0AAV6JQA2</accession>
<evidence type="ECO:0000313" key="1">
    <source>
        <dbReference type="EMBL" id="KAG5540739.1"/>
    </source>
</evidence>